<reference evidence="2 3" key="1">
    <citation type="submission" date="2018-06" db="EMBL/GenBank/DDBJ databases">
        <authorList>
            <consortium name="Pathogen Informatics"/>
            <person name="Doyle S."/>
        </authorList>
    </citation>
    <scope>NUCLEOTIDE SEQUENCE [LARGE SCALE GENOMIC DNA]</scope>
    <source>
        <strain evidence="2 3">NCTC10476</strain>
    </source>
</reference>
<feature type="region of interest" description="Disordered" evidence="1">
    <location>
        <begin position="13"/>
        <end position="36"/>
    </location>
</feature>
<proteinExistence type="predicted"/>
<organism evidence="2 3">
    <name type="scientific">Yersinia ruckeri</name>
    <dbReference type="NCBI Taxonomy" id="29486"/>
    <lineage>
        <taxon>Bacteria</taxon>
        <taxon>Pseudomonadati</taxon>
        <taxon>Pseudomonadota</taxon>
        <taxon>Gammaproteobacteria</taxon>
        <taxon>Enterobacterales</taxon>
        <taxon>Yersiniaceae</taxon>
        <taxon>Yersinia</taxon>
    </lineage>
</organism>
<accession>A0A380QSF2</accession>
<protein>
    <submittedName>
        <fullName evidence="2">Uncharacterized protein</fullName>
    </submittedName>
</protein>
<evidence type="ECO:0000313" key="3">
    <source>
        <dbReference type="Proteomes" id="UP000255169"/>
    </source>
</evidence>
<name>A0A380QSF2_YERRU</name>
<evidence type="ECO:0000256" key="1">
    <source>
        <dbReference type="SAM" id="MobiDB-lite"/>
    </source>
</evidence>
<evidence type="ECO:0000313" key="2">
    <source>
        <dbReference type="EMBL" id="SUQ01567.1"/>
    </source>
</evidence>
<dbReference type="AlphaFoldDB" id="A0A380QSF2"/>
<dbReference type="Proteomes" id="UP000255169">
    <property type="component" value="Unassembled WGS sequence"/>
</dbReference>
<gene>
    <name evidence="2" type="ORF">NCTC10476_02934</name>
</gene>
<dbReference type="EMBL" id="UHJG01000001">
    <property type="protein sequence ID" value="SUQ01567.1"/>
    <property type="molecule type" value="Genomic_DNA"/>
</dbReference>
<keyword evidence="3" id="KW-1185">Reference proteome</keyword>
<sequence>MIGKAFIQKSTATRQSLLTSHRDPQRQTHLTAPGTVELMLNREGLLT</sequence>